<gene>
    <name evidence="1" type="ORF">WT83_05015</name>
</gene>
<dbReference type="AlphaFoldDB" id="A0A125K937"/>
<protein>
    <submittedName>
        <fullName evidence="1">Uncharacterized protein</fullName>
    </submittedName>
</protein>
<sequence length="60" mass="6917">MTGPPSVSAGGSLVLEEFEMHPHSIHHWIVVLSHAYLEYSTWQGHAYYRRTVGYDQVVWC</sequence>
<proteinExistence type="predicted"/>
<reference evidence="1 2" key="1">
    <citation type="submission" date="2015-11" db="EMBL/GenBank/DDBJ databases">
        <title>Expanding the genomic diversity of Burkholderia species for the development of highly accurate diagnostics.</title>
        <authorList>
            <person name="Sahl J."/>
            <person name="Keim P."/>
            <person name="Wagner D."/>
        </authorList>
    </citation>
    <scope>NUCLEOTIDE SEQUENCE [LARGE SCALE GENOMIC DNA]</scope>
    <source>
        <strain evidence="1 2">MSMB793WGS</strain>
    </source>
</reference>
<accession>A0A125K937</accession>
<organism evidence="1 2">
    <name type="scientific">Burkholderia territorii</name>
    <dbReference type="NCBI Taxonomy" id="1503055"/>
    <lineage>
        <taxon>Bacteria</taxon>
        <taxon>Pseudomonadati</taxon>
        <taxon>Pseudomonadota</taxon>
        <taxon>Betaproteobacteria</taxon>
        <taxon>Burkholderiales</taxon>
        <taxon>Burkholderiaceae</taxon>
        <taxon>Burkholderia</taxon>
        <taxon>Burkholderia cepacia complex</taxon>
    </lineage>
</organism>
<dbReference type="Proteomes" id="UP000068016">
    <property type="component" value="Unassembled WGS sequence"/>
</dbReference>
<evidence type="ECO:0000313" key="2">
    <source>
        <dbReference type="Proteomes" id="UP000068016"/>
    </source>
</evidence>
<evidence type="ECO:0000313" key="1">
    <source>
        <dbReference type="EMBL" id="KWN22034.1"/>
    </source>
</evidence>
<dbReference type="EMBL" id="LPLZ01000017">
    <property type="protein sequence ID" value="KWN22034.1"/>
    <property type="molecule type" value="Genomic_DNA"/>
</dbReference>
<comment type="caution">
    <text evidence="1">The sequence shown here is derived from an EMBL/GenBank/DDBJ whole genome shotgun (WGS) entry which is preliminary data.</text>
</comment>
<name>A0A125K937_9BURK</name>